<feature type="chain" id="PRO_5020546950" evidence="3">
    <location>
        <begin position="21"/>
        <end position="353"/>
    </location>
</feature>
<evidence type="ECO:0000256" key="2">
    <source>
        <dbReference type="ARBA" id="ARBA00023157"/>
    </source>
</evidence>
<reference evidence="5 6" key="1">
    <citation type="submission" date="2019-03" db="EMBL/GenBank/DDBJ databases">
        <title>Genomic Encyclopedia of Type Strains, Phase IV (KMG-IV): sequencing the most valuable type-strain genomes for metagenomic binning, comparative biology and taxonomic classification.</title>
        <authorList>
            <person name="Goeker M."/>
        </authorList>
    </citation>
    <scope>NUCLEOTIDE SEQUENCE [LARGE SCALE GENOMIC DNA]</scope>
    <source>
        <strain evidence="5 6">DSM 103792</strain>
    </source>
</reference>
<feature type="signal peptide" evidence="3">
    <location>
        <begin position="1"/>
        <end position="20"/>
    </location>
</feature>
<sequence>MLKTKIAMAALFSLSAVAQASMIDADVAEHRPLVVVGEPSSSGIAGAIPYIDLGNNLFTGTVQLQYSGNRFCSGSLLPSGRHILTAAHCLTDDAGNAFPNYNGFSIQFDGPEGHEDINFRSVAIHPGWTFDYSGNGDDIAIVELSTAAPQWAERYQLYTGDAVGQEYLRIGYGGFGWGDVGDVYGGVAADGENLNRVFGTNFFDGGNAELCYMVGWNCGGGAVLTSDFDGPNDTDGDGIGDNDLWGQLFNLFAGTDFYVHGATGMEVGSAGGDSGGTLLVNGMLAAVTSYGFSFGETYFDYGGGLNSSWGEGMADTSVAWHYQWIVANSVPVPAPLALFGIGLLAMGLRRRAA</sequence>
<dbReference type="EMBL" id="SNYM01000007">
    <property type="protein sequence ID" value="TDQ48411.1"/>
    <property type="molecule type" value="Genomic_DNA"/>
</dbReference>
<dbReference type="AlphaFoldDB" id="A0A4R6UN98"/>
<comment type="similarity">
    <text evidence="1">Belongs to the peptidase S1 family.</text>
</comment>
<protein>
    <submittedName>
        <fullName evidence="5">Putative secreted protein with PEP-CTERM sorting signal</fullName>
    </submittedName>
</protein>
<dbReference type="SUPFAM" id="SSF50494">
    <property type="entry name" value="Trypsin-like serine proteases"/>
    <property type="match status" value="1"/>
</dbReference>
<evidence type="ECO:0000256" key="3">
    <source>
        <dbReference type="SAM" id="SignalP"/>
    </source>
</evidence>
<dbReference type="PROSITE" id="PS50240">
    <property type="entry name" value="TRYPSIN_DOM"/>
    <property type="match status" value="1"/>
</dbReference>
<dbReference type="InterPro" id="IPR050430">
    <property type="entry name" value="Peptidase_S1"/>
</dbReference>
<evidence type="ECO:0000256" key="1">
    <source>
        <dbReference type="ARBA" id="ARBA00007664"/>
    </source>
</evidence>
<dbReference type="InterPro" id="IPR009003">
    <property type="entry name" value="Peptidase_S1_PA"/>
</dbReference>
<evidence type="ECO:0000313" key="5">
    <source>
        <dbReference type="EMBL" id="TDQ48411.1"/>
    </source>
</evidence>
<dbReference type="InterPro" id="IPR001254">
    <property type="entry name" value="Trypsin_dom"/>
</dbReference>
<dbReference type="Gene3D" id="2.40.10.10">
    <property type="entry name" value="Trypsin-like serine proteases"/>
    <property type="match status" value="1"/>
</dbReference>
<keyword evidence="2" id="KW-1015">Disulfide bond</keyword>
<keyword evidence="6" id="KW-1185">Reference proteome</keyword>
<dbReference type="RefSeq" id="WP_133590290.1">
    <property type="nucleotide sequence ID" value="NZ_CP037953.1"/>
</dbReference>
<proteinExistence type="inferred from homology"/>
<dbReference type="Proteomes" id="UP000295375">
    <property type="component" value="Unassembled WGS sequence"/>
</dbReference>
<accession>A0A4R6UN98</accession>
<dbReference type="InterPro" id="IPR043504">
    <property type="entry name" value="Peptidase_S1_PA_chymotrypsin"/>
</dbReference>
<dbReference type="InterPro" id="IPR001314">
    <property type="entry name" value="Peptidase_S1A"/>
</dbReference>
<dbReference type="GO" id="GO:0006508">
    <property type="term" value="P:proteolysis"/>
    <property type="evidence" value="ECO:0007669"/>
    <property type="project" value="InterPro"/>
</dbReference>
<evidence type="ECO:0000313" key="6">
    <source>
        <dbReference type="Proteomes" id="UP000295375"/>
    </source>
</evidence>
<dbReference type="PROSITE" id="PS00134">
    <property type="entry name" value="TRYPSIN_HIS"/>
    <property type="match status" value="1"/>
</dbReference>
<dbReference type="GO" id="GO:0004252">
    <property type="term" value="F:serine-type endopeptidase activity"/>
    <property type="evidence" value="ECO:0007669"/>
    <property type="project" value="InterPro"/>
</dbReference>
<name>A0A4R6UN98_9GAMM</name>
<comment type="caution">
    <text evidence="5">The sequence shown here is derived from an EMBL/GenBank/DDBJ whole genome shotgun (WGS) entry which is preliminary data.</text>
</comment>
<dbReference type="OrthoDB" id="9813836at2"/>
<keyword evidence="3" id="KW-0732">Signal</keyword>
<organism evidence="5 6">
    <name type="scientific">Permianibacter aggregans</name>
    <dbReference type="NCBI Taxonomy" id="1510150"/>
    <lineage>
        <taxon>Bacteria</taxon>
        <taxon>Pseudomonadati</taxon>
        <taxon>Pseudomonadota</taxon>
        <taxon>Gammaproteobacteria</taxon>
        <taxon>Pseudomonadales</taxon>
        <taxon>Pseudomonadaceae</taxon>
        <taxon>Permianibacter</taxon>
    </lineage>
</organism>
<dbReference type="PANTHER" id="PTHR24276">
    <property type="entry name" value="POLYSERASE-RELATED"/>
    <property type="match status" value="1"/>
</dbReference>
<evidence type="ECO:0000259" key="4">
    <source>
        <dbReference type="PROSITE" id="PS50240"/>
    </source>
</evidence>
<dbReference type="PANTHER" id="PTHR24276:SF98">
    <property type="entry name" value="FI18310P1-RELATED"/>
    <property type="match status" value="1"/>
</dbReference>
<feature type="domain" description="Peptidase S1" evidence="4">
    <location>
        <begin position="34"/>
        <end position="330"/>
    </location>
</feature>
<dbReference type="Pfam" id="PF00089">
    <property type="entry name" value="Trypsin"/>
    <property type="match status" value="1"/>
</dbReference>
<dbReference type="InterPro" id="IPR018114">
    <property type="entry name" value="TRYPSIN_HIS"/>
</dbReference>
<gene>
    <name evidence="5" type="ORF">EV696_107148</name>
</gene>
<dbReference type="PRINTS" id="PR00722">
    <property type="entry name" value="CHYMOTRYPSIN"/>
</dbReference>
<dbReference type="SMART" id="SM00020">
    <property type="entry name" value="Tryp_SPc"/>
    <property type="match status" value="1"/>
</dbReference>